<dbReference type="GO" id="GO:0016491">
    <property type="term" value="F:oxidoreductase activity"/>
    <property type="evidence" value="ECO:0007669"/>
    <property type="project" value="UniProtKB-KW"/>
</dbReference>
<dbReference type="SUPFAM" id="SSF51735">
    <property type="entry name" value="NAD(P)-binding Rossmann-fold domains"/>
    <property type="match status" value="1"/>
</dbReference>
<proteinExistence type="predicted"/>
<evidence type="ECO:0000259" key="3">
    <source>
        <dbReference type="Pfam" id="PF05368"/>
    </source>
</evidence>
<dbReference type="Pfam" id="PF05368">
    <property type="entry name" value="NmrA"/>
    <property type="match status" value="1"/>
</dbReference>
<dbReference type="InterPro" id="IPR045312">
    <property type="entry name" value="PCBER-like"/>
</dbReference>
<evidence type="ECO:0000256" key="2">
    <source>
        <dbReference type="ARBA" id="ARBA00023002"/>
    </source>
</evidence>
<dbReference type="PANTHER" id="PTHR47706:SF10">
    <property type="entry name" value="NMRA-LIKE DOMAIN-CONTAINING PROTEIN"/>
    <property type="match status" value="1"/>
</dbReference>
<keyword evidence="1" id="KW-0521">NADP</keyword>
<gene>
    <name evidence="4" type="ORF">BLS_009741</name>
</gene>
<dbReference type="CDD" id="cd05259">
    <property type="entry name" value="PCBER_SDR_a"/>
    <property type="match status" value="1"/>
</dbReference>
<dbReference type="EMBL" id="WNWQ01000912">
    <property type="protein sequence ID" value="KAE9963055.1"/>
    <property type="molecule type" value="Genomic_DNA"/>
</dbReference>
<reference evidence="4 5" key="1">
    <citation type="submission" date="2019-11" db="EMBL/GenBank/DDBJ databases">
        <title>Venturia inaequalis Genome Resource.</title>
        <authorList>
            <person name="Lichtner F.J."/>
        </authorList>
    </citation>
    <scope>NUCLEOTIDE SEQUENCE [LARGE SCALE GENOMIC DNA]</scope>
    <source>
        <strain evidence="4">Bline_iso_100314</strain>
    </source>
</reference>
<evidence type="ECO:0000313" key="4">
    <source>
        <dbReference type="EMBL" id="KAE9963055.1"/>
    </source>
</evidence>
<keyword evidence="2" id="KW-0560">Oxidoreductase</keyword>
<dbReference type="Gene3D" id="3.90.25.10">
    <property type="entry name" value="UDP-galactose 4-epimerase, domain 1"/>
    <property type="match status" value="1"/>
</dbReference>
<dbReference type="PANTHER" id="PTHR47706">
    <property type="entry name" value="NMRA-LIKE FAMILY PROTEIN"/>
    <property type="match status" value="1"/>
</dbReference>
<accession>A0A8H3YJQ0</accession>
<evidence type="ECO:0000256" key="1">
    <source>
        <dbReference type="ARBA" id="ARBA00022857"/>
    </source>
</evidence>
<feature type="domain" description="NmrA-like" evidence="3">
    <location>
        <begin position="46"/>
        <end position="265"/>
    </location>
</feature>
<dbReference type="InterPro" id="IPR051609">
    <property type="entry name" value="NmrA/Isoflavone_reductase-like"/>
</dbReference>
<comment type="caution">
    <text evidence="4">The sequence shown here is derived from an EMBL/GenBank/DDBJ whole genome shotgun (WGS) entry which is preliminary data.</text>
</comment>
<dbReference type="Proteomes" id="UP000433883">
    <property type="component" value="Unassembled WGS sequence"/>
</dbReference>
<dbReference type="Gene3D" id="3.40.50.720">
    <property type="entry name" value="NAD(P)-binding Rossmann-like Domain"/>
    <property type="match status" value="1"/>
</dbReference>
<dbReference type="InterPro" id="IPR036291">
    <property type="entry name" value="NAD(P)-bd_dom_sf"/>
</dbReference>
<organism evidence="4 5">
    <name type="scientific">Venturia inaequalis</name>
    <name type="common">Apple scab fungus</name>
    <dbReference type="NCBI Taxonomy" id="5025"/>
    <lineage>
        <taxon>Eukaryota</taxon>
        <taxon>Fungi</taxon>
        <taxon>Dikarya</taxon>
        <taxon>Ascomycota</taxon>
        <taxon>Pezizomycotina</taxon>
        <taxon>Dothideomycetes</taxon>
        <taxon>Pleosporomycetidae</taxon>
        <taxon>Venturiales</taxon>
        <taxon>Venturiaceae</taxon>
        <taxon>Venturia</taxon>
    </lineage>
</organism>
<sequence>MSIIKPKGKRSFKVASLRDTLAFRVPGFTRAAAARTGARKTMTVKGGNLGPSILAPFLKSSFKVTVLSRESSKSTFPPEATVLKTDYSPSSLATAFKDQDAVISIIGNEGFADQTKIIDAAVAAGVKRFIPSEFGSDTANDAVRAIVPIFNGKKQVVDYLRSKESSTFSWTAFITGPFFDWGLEVGFLGYNIANKTATIWDSGDVPFSGTNLSTIGTGLVALLSKDVDASANKYVYVSSHTVSQNEILAGLEKITGEKFTVTKQDSKKVIEESHKKLGAGDYSVIPPLILAAAYGPDALGDFTKVDGGLWNERLGLAKEDLDTSLKAVVSGKRV</sequence>
<protein>
    <recommendedName>
        <fullName evidence="3">NmrA-like domain-containing protein</fullName>
    </recommendedName>
</protein>
<dbReference type="InterPro" id="IPR008030">
    <property type="entry name" value="NmrA-like"/>
</dbReference>
<evidence type="ECO:0000313" key="5">
    <source>
        <dbReference type="Proteomes" id="UP000433883"/>
    </source>
</evidence>
<dbReference type="AlphaFoldDB" id="A0A8H3YJQ0"/>
<name>A0A8H3YJQ0_VENIN</name>